<comment type="catalytic activity">
    <reaction evidence="4">
        <text>holo-[ACP] + malonyl-CoA = malonyl-[ACP] + CoA</text>
        <dbReference type="Rhea" id="RHEA:41792"/>
        <dbReference type="Rhea" id="RHEA-COMP:9623"/>
        <dbReference type="Rhea" id="RHEA-COMP:9685"/>
        <dbReference type="ChEBI" id="CHEBI:57287"/>
        <dbReference type="ChEBI" id="CHEBI:57384"/>
        <dbReference type="ChEBI" id="CHEBI:64479"/>
        <dbReference type="ChEBI" id="CHEBI:78449"/>
        <dbReference type="EC" id="2.3.1.39"/>
    </reaction>
</comment>
<protein>
    <recommendedName>
        <fullName evidence="1">[acyl-carrier-protein] S-malonyltransferase</fullName>
        <ecNumber evidence="1">2.3.1.39</ecNumber>
    </recommendedName>
</protein>
<dbReference type="SMART" id="SM00827">
    <property type="entry name" value="PKS_AT"/>
    <property type="match status" value="1"/>
</dbReference>
<feature type="non-terminal residue" evidence="6">
    <location>
        <position position="183"/>
    </location>
</feature>
<feature type="domain" description="Malonyl-CoA:ACP transacylase (MAT)" evidence="5">
    <location>
        <begin position="1"/>
        <end position="175"/>
    </location>
</feature>
<dbReference type="InterPro" id="IPR050858">
    <property type="entry name" value="Mal-CoA-ACP_Trans/PKS_FabD"/>
</dbReference>
<dbReference type="GO" id="GO:0004314">
    <property type="term" value="F:[acyl-carrier-protein] S-malonyltransferase activity"/>
    <property type="evidence" value="ECO:0007669"/>
    <property type="project" value="UniProtKB-EC"/>
</dbReference>
<dbReference type="EC" id="2.3.1.39" evidence="1"/>
<evidence type="ECO:0000256" key="1">
    <source>
        <dbReference type="ARBA" id="ARBA00013258"/>
    </source>
</evidence>
<comment type="caution">
    <text evidence="6">The sequence shown here is derived from an EMBL/GenBank/DDBJ whole genome shotgun (WGS) entry which is preliminary data.</text>
</comment>
<dbReference type="SUPFAM" id="SSF52151">
    <property type="entry name" value="FabD/lysophospholipase-like"/>
    <property type="match status" value="1"/>
</dbReference>
<gene>
    <name evidence="6" type="ORF">S12H4_44494</name>
</gene>
<dbReference type="InterPro" id="IPR014043">
    <property type="entry name" value="Acyl_transferase_dom"/>
</dbReference>
<proteinExistence type="predicted"/>
<accession>X1VDC3</accession>
<dbReference type="AlphaFoldDB" id="X1VDC3"/>
<dbReference type="GO" id="GO:0005829">
    <property type="term" value="C:cytosol"/>
    <property type="evidence" value="ECO:0007669"/>
    <property type="project" value="TreeGrafter"/>
</dbReference>
<dbReference type="PANTHER" id="PTHR42681">
    <property type="entry name" value="MALONYL-COA-ACYL CARRIER PROTEIN TRANSACYLASE, MITOCHONDRIAL"/>
    <property type="match status" value="1"/>
</dbReference>
<keyword evidence="2" id="KW-0808">Transferase</keyword>
<dbReference type="GO" id="GO:0006633">
    <property type="term" value="P:fatty acid biosynthetic process"/>
    <property type="evidence" value="ECO:0007669"/>
    <property type="project" value="TreeGrafter"/>
</dbReference>
<dbReference type="InterPro" id="IPR016036">
    <property type="entry name" value="Malonyl_transacylase_ACP-bd"/>
</dbReference>
<dbReference type="Gene3D" id="3.40.366.10">
    <property type="entry name" value="Malonyl-Coenzyme A Acyl Carrier Protein, domain 2"/>
    <property type="match status" value="1"/>
</dbReference>
<dbReference type="Pfam" id="PF00698">
    <property type="entry name" value="Acyl_transf_1"/>
    <property type="match status" value="1"/>
</dbReference>
<evidence type="ECO:0000256" key="2">
    <source>
        <dbReference type="ARBA" id="ARBA00022679"/>
    </source>
</evidence>
<dbReference type="FunFam" id="3.30.70.250:FF:000001">
    <property type="entry name" value="Malonyl CoA-acyl carrier protein transacylase"/>
    <property type="match status" value="1"/>
</dbReference>
<evidence type="ECO:0000256" key="3">
    <source>
        <dbReference type="ARBA" id="ARBA00023315"/>
    </source>
</evidence>
<dbReference type="InterPro" id="IPR016035">
    <property type="entry name" value="Acyl_Trfase/lysoPLipase"/>
</dbReference>
<evidence type="ECO:0000313" key="6">
    <source>
        <dbReference type="EMBL" id="GAJ15452.1"/>
    </source>
</evidence>
<sequence>MYEAGLRKPGGMVAVIGLDEVSLAEVCGETDTRIANINCPGQLVISGAKENLTKAADLAKAKGAHRVVPLAVSGAFHTSLMQSAVDGLSEIIATLSFREPLIPIIANTTAQPITTAEPVKAELLRQLCNGVQWQRSVEFMINDGVSIFIEIGPGKVLSGLIRRINRDVKTLNIGDAEAIKNIV</sequence>
<evidence type="ECO:0000256" key="4">
    <source>
        <dbReference type="ARBA" id="ARBA00048462"/>
    </source>
</evidence>
<evidence type="ECO:0000259" key="5">
    <source>
        <dbReference type="SMART" id="SM00827"/>
    </source>
</evidence>
<dbReference type="EMBL" id="BARW01027418">
    <property type="protein sequence ID" value="GAJ15452.1"/>
    <property type="molecule type" value="Genomic_DNA"/>
</dbReference>
<keyword evidence="3" id="KW-0012">Acyltransferase</keyword>
<organism evidence="6">
    <name type="scientific">marine sediment metagenome</name>
    <dbReference type="NCBI Taxonomy" id="412755"/>
    <lineage>
        <taxon>unclassified sequences</taxon>
        <taxon>metagenomes</taxon>
        <taxon>ecological metagenomes</taxon>
    </lineage>
</organism>
<dbReference type="InterPro" id="IPR001227">
    <property type="entry name" value="Ac_transferase_dom_sf"/>
</dbReference>
<reference evidence="6" key="1">
    <citation type="journal article" date="2014" name="Front. Microbiol.">
        <title>High frequency of phylogenetically diverse reductive dehalogenase-homologous genes in deep subseafloor sedimentary metagenomes.</title>
        <authorList>
            <person name="Kawai M."/>
            <person name="Futagami T."/>
            <person name="Toyoda A."/>
            <person name="Takaki Y."/>
            <person name="Nishi S."/>
            <person name="Hori S."/>
            <person name="Arai W."/>
            <person name="Tsubouchi T."/>
            <person name="Morono Y."/>
            <person name="Uchiyama I."/>
            <person name="Ito T."/>
            <person name="Fujiyama A."/>
            <person name="Inagaki F."/>
            <person name="Takami H."/>
        </authorList>
    </citation>
    <scope>NUCLEOTIDE SEQUENCE</scope>
    <source>
        <strain evidence="6">Expedition CK06-06</strain>
    </source>
</reference>
<name>X1VDC3_9ZZZZ</name>
<dbReference type="PANTHER" id="PTHR42681:SF1">
    <property type="entry name" value="MALONYL-COA-ACYL CARRIER PROTEIN TRANSACYLASE, MITOCHONDRIAL"/>
    <property type="match status" value="1"/>
</dbReference>
<dbReference type="SUPFAM" id="SSF55048">
    <property type="entry name" value="Probable ACP-binding domain of malonyl-CoA ACP transacylase"/>
    <property type="match status" value="1"/>
</dbReference>